<dbReference type="SUPFAM" id="SSF52047">
    <property type="entry name" value="RNI-like"/>
    <property type="match status" value="1"/>
</dbReference>
<keyword evidence="3" id="KW-1185">Reference proteome</keyword>
<evidence type="ECO:0000313" key="2">
    <source>
        <dbReference type="EMBL" id="KAG0024283.1"/>
    </source>
</evidence>
<sequence>MEHNLGPTISELQPYTKQHALHIPEIADMIVSHLTSTEILFCRGVSKDWCRIFSPFLKLHAIYWNHGALYKARFEERLETLGPFVQSLKEVYPSLEDDLSQPETHRLLSEGQDFTRYPGHMSLASYQVSLDSESTLPATGSGQTIGTERPPCGSLRVLEVGIAAHSMAFPVIEWDLLEAVLTRHQLIKDLTLREAHLIEASDITNSRGISWARSVGIIFGQQAQQKWGAMLRKLKGGNGGANGMEYLSDSILGIAAPEPSVFNHLEALVLDNIKVSEELFVNVLSRCPSLKTLSVRLTGVEIPTRACSHGPEVYFSDVESENIVLSQAPHPGYALVSLELCCDISIANTGVRCVMSHCRSLERLVLRLLYFTDWIQGLEQSTPFPEWSCGESLKSLELQTIYRRRDQQFDERTHLFMNRLKDLKVLEKLILPGKLLGDLSESGIELYAAFRDLLARLDIRDNQDFARAQRQSVIFTCDTNQEATDLQHQQLSQELGYQHAKQCHVWTRDGSGPVNFIPQMPSVKNVTLTSPSDTRFALEMRHLHILMEALPGVRTIWTSKKLYGIDCIPRFNYFYNRFQELYGLTGVELNLGFSVEENWI</sequence>
<name>A0A9P6N5J4_9FUNG</name>
<proteinExistence type="predicted"/>
<dbReference type="Pfam" id="PF24758">
    <property type="entry name" value="LRR_At5g56370"/>
    <property type="match status" value="1"/>
</dbReference>
<accession>A0A9P6N5J4</accession>
<dbReference type="AlphaFoldDB" id="A0A9P6N5J4"/>
<dbReference type="Proteomes" id="UP000703661">
    <property type="component" value="Unassembled WGS sequence"/>
</dbReference>
<dbReference type="InterPro" id="IPR055411">
    <property type="entry name" value="LRR_FXL15/At3g58940/PEG3-like"/>
</dbReference>
<organism evidence="2 3">
    <name type="scientific">Entomortierella chlamydospora</name>
    <dbReference type="NCBI Taxonomy" id="101097"/>
    <lineage>
        <taxon>Eukaryota</taxon>
        <taxon>Fungi</taxon>
        <taxon>Fungi incertae sedis</taxon>
        <taxon>Mucoromycota</taxon>
        <taxon>Mortierellomycotina</taxon>
        <taxon>Mortierellomycetes</taxon>
        <taxon>Mortierellales</taxon>
        <taxon>Mortierellaceae</taxon>
        <taxon>Entomortierella</taxon>
    </lineage>
</organism>
<feature type="domain" description="F-box/LRR-repeat protein 15/At3g58940/PEG3-like LRR" evidence="1">
    <location>
        <begin position="255"/>
        <end position="329"/>
    </location>
</feature>
<dbReference type="Gene3D" id="3.80.10.10">
    <property type="entry name" value="Ribonuclease Inhibitor"/>
    <property type="match status" value="1"/>
</dbReference>
<dbReference type="InterPro" id="IPR032675">
    <property type="entry name" value="LRR_dom_sf"/>
</dbReference>
<gene>
    <name evidence="2" type="ORF">BGZ80_004523</name>
</gene>
<reference evidence="2" key="1">
    <citation type="journal article" date="2020" name="Fungal Divers.">
        <title>Resolving the Mortierellaceae phylogeny through synthesis of multi-gene phylogenetics and phylogenomics.</title>
        <authorList>
            <person name="Vandepol N."/>
            <person name="Liber J."/>
            <person name="Desiro A."/>
            <person name="Na H."/>
            <person name="Kennedy M."/>
            <person name="Barry K."/>
            <person name="Grigoriev I.V."/>
            <person name="Miller A.N."/>
            <person name="O'Donnell K."/>
            <person name="Stajich J.E."/>
            <person name="Bonito G."/>
        </authorList>
    </citation>
    <scope>NUCLEOTIDE SEQUENCE</scope>
    <source>
        <strain evidence="2">NRRL 2769</strain>
    </source>
</reference>
<evidence type="ECO:0000259" key="1">
    <source>
        <dbReference type="Pfam" id="PF24758"/>
    </source>
</evidence>
<evidence type="ECO:0000313" key="3">
    <source>
        <dbReference type="Proteomes" id="UP000703661"/>
    </source>
</evidence>
<protein>
    <recommendedName>
        <fullName evidence="1">F-box/LRR-repeat protein 15/At3g58940/PEG3-like LRR domain-containing protein</fullName>
    </recommendedName>
</protein>
<comment type="caution">
    <text evidence="2">The sequence shown here is derived from an EMBL/GenBank/DDBJ whole genome shotgun (WGS) entry which is preliminary data.</text>
</comment>
<dbReference type="EMBL" id="JAAAID010000023">
    <property type="protein sequence ID" value="KAG0024283.1"/>
    <property type="molecule type" value="Genomic_DNA"/>
</dbReference>